<sequence length="41" mass="4488">NIIWPILAVRIVTSATPCMMLWGRLEAVPDGNGTSALYLMI</sequence>
<name>A0A170W695_TRIIF</name>
<reference evidence="1" key="1">
    <citation type="submission" date="2016-04" db="EMBL/GenBank/DDBJ databases">
        <authorList>
            <person name="Calderon-Fernandez G.M.Sr."/>
        </authorList>
    </citation>
    <scope>NUCLEOTIDE SEQUENCE</scope>
    <source>
        <strain evidence="1">Int1</strain>
        <tissue evidence="1">Integument</tissue>
    </source>
</reference>
<reference evidence="1" key="2">
    <citation type="journal article" date="2017" name="J. Med. Entomol.">
        <title>Transcriptome Analysis of the Triatoma infestans (Hemiptera: Reduviidae) Integument.</title>
        <authorList>
            <person name="Calderon-Fernandez G.M."/>
            <person name="Moriconi D.E."/>
            <person name="Dulbecco A.B."/>
            <person name="Juarez M.P."/>
        </authorList>
    </citation>
    <scope>NUCLEOTIDE SEQUENCE</scope>
    <source>
        <strain evidence="1">Int1</strain>
        <tissue evidence="1">Integument</tissue>
    </source>
</reference>
<accession>A0A170W695</accession>
<proteinExistence type="predicted"/>
<feature type="non-terminal residue" evidence="1">
    <location>
        <position position="1"/>
    </location>
</feature>
<dbReference type="AlphaFoldDB" id="A0A170W695"/>
<dbReference type="EMBL" id="GEMB01006091">
    <property type="protein sequence ID" value="JAR97236.1"/>
    <property type="molecule type" value="Transcribed_RNA"/>
</dbReference>
<evidence type="ECO:0000313" key="1">
    <source>
        <dbReference type="EMBL" id="JAR97236.1"/>
    </source>
</evidence>
<protein>
    <submittedName>
        <fullName evidence="1">Megalin CG42611-like protein</fullName>
    </submittedName>
</protein>
<organism evidence="1">
    <name type="scientific">Triatoma infestans</name>
    <name type="common">Assassin bug</name>
    <dbReference type="NCBI Taxonomy" id="30076"/>
    <lineage>
        <taxon>Eukaryota</taxon>
        <taxon>Metazoa</taxon>
        <taxon>Ecdysozoa</taxon>
        <taxon>Arthropoda</taxon>
        <taxon>Hexapoda</taxon>
        <taxon>Insecta</taxon>
        <taxon>Pterygota</taxon>
        <taxon>Neoptera</taxon>
        <taxon>Paraneoptera</taxon>
        <taxon>Hemiptera</taxon>
        <taxon>Heteroptera</taxon>
        <taxon>Panheteroptera</taxon>
        <taxon>Cimicomorpha</taxon>
        <taxon>Reduviidae</taxon>
        <taxon>Triatominae</taxon>
        <taxon>Triatoma</taxon>
    </lineage>
</organism>